<feature type="chain" id="PRO_5043731683" description="Lipase domain-containing protein" evidence="5">
    <location>
        <begin position="23"/>
        <end position="403"/>
    </location>
</feature>
<dbReference type="PANTHER" id="PTHR11610">
    <property type="entry name" value="LIPASE"/>
    <property type="match status" value="1"/>
</dbReference>
<dbReference type="InterPro" id="IPR013818">
    <property type="entry name" value="Lipase"/>
</dbReference>
<reference evidence="7 8" key="1">
    <citation type="journal article" date="2023" name="Insect Mol. Biol.">
        <title>Genome sequencing provides insights into the evolution of gene families encoding plant cell wall-degrading enzymes in longhorned beetles.</title>
        <authorList>
            <person name="Shin N.R."/>
            <person name="Okamura Y."/>
            <person name="Kirsch R."/>
            <person name="Pauchet Y."/>
        </authorList>
    </citation>
    <scope>NUCLEOTIDE SEQUENCE [LARGE SCALE GENOMIC DNA]</scope>
    <source>
        <strain evidence="7">EAD_L_NR</strain>
    </source>
</reference>
<accession>A0AAV8W872</accession>
<keyword evidence="5" id="KW-0732">Signal</keyword>
<dbReference type="InterPro" id="IPR033906">
    <property type="entry name" value="Lipase_N"/>
</dbReference>
<organism evidence="7 8">
    <name type="scientific">Exocentrus adspersus</name>
    <dbReference type="NCBI Taxonomy" id="1586481"/>
    <lineage>
        <taxon>Eukaryota</taxon>
        <taxon>Metazoa</taxon>
        <taxon>Ecdysozoa</taxon>
        <taxon>Arthropoda</taxon>
        <taxon>Hexapoda</taxon>
        <taxon>Insecta</taxon>
        <taxon>Pterygota</taxon>
        <taxon>Neoptera</taxon>
        <taxon>Endopterygota</taxon>
        <taxon>Coleoptera</taxon>
        <taxon>Polyphaga</taxon>
        <taxon>Cucujiformia</taxon>
        <taxon>Chrysomeloidea</taxon>
        <taxon>Cerambycidae</taxon>
        <taxon>Lamiinae</taxon>
        <taxon>Acanthocinini</taxon>
        <taxon>Exocentrus</taxon>
    </lineage>
</organism>
<proteinExistence type="inferred from homology"/>
<evidence type="ECO:0000256" key="4">
    <source>
        <dbReference type="RuleBase" id="RU004262"/>
    </source>
</evidence>
<feature type="domain" description="Lipase" evidence="6">
    <location>
        <begin position="94"/>
        <end position="400"/>
    </location>
</feature>
<dbReference type="EMBL" id="JANEYG010000008">
    <property type="protein sequence ID" value="KAJ8922076.1"/>
    <property type="molecule type" value="Genomic_DNA"/>
</dbReference>
<comment type="similarity">
    <text evidence="2 4">Belongs to the AB hydrolase superfamily. Lipase family.</text>
</comment>
<dbReference type="Proteomes" id="UP001159042">
    <property type="component" value="Unassembled WGS sequence"/>
</dbReference>
<dbReference type="GO" id="GO:0016042">
    <property type="term" value="P:lipid catabolic process"/>
    <property type="evidence" value="ECO:0007669"/>
    <property type="project" value="TreeGrafter"/>
</dbReference>
<keyword evidence="3" id="KW-0964">Secreted</keyword>
<dbReference type="CDD" id="cd00707">
    <property type="entry name" value="Pancreat_lipase_like"/>
    <property type="match status" value="1"/>
</dbReference>
<dbReference type="GO" id="GO:0016298">
    <property type="term" value="F:lipase activity"/>
    <property type="evidence" value="ECO:0007669"/>
    <property type="project" value="InterPro"/>
</dbReference>
<keyword evidence="8" id="KW-1185">Reference proteome</keyword>
<dbReference type="Gene3D" id="3.40.50.1820">
    <property type="entry name" value="alpha/beta hydrolase"/>
    <property type="match status" value="1"/>
</dbReference>
<dbReference type="InterPro" id="IPR029058">
    <property type="entry name" value="AB_hydrolase_fold"/>
</dbReference>
<feature type="signal peptide" evidence="5">
    <location>
        <begin position="1"/>
        <end position="22"/>
    </location>
</feature>
<evidence type="ECO:0000313" key="7">
    <source>
        <dbReference type="EMBL" id="KAJ8922076.1"/>
    </source>
</evidence>
<evidence type="ECO:0000259" key="6">
    <source>
        <dbReference type="Pfam" id="PF00151"/>
    </source>
</evidence>
<dbReference type="AlphaFoldDB" id="A0AAV8W872"/>
<dbReference type="Pfam" id="PF00151">
    <property type="entry name" value="Lipase"/>
    <property type="match status" value="1"/>
</dbReference>
<comment type="subcellular location">
    <subcellularLocation>
        <location evidence="1">Secreted</location>
    </subcellularLocation>
</comment>
<evidence type="ECO:0000256" key="2">
    <source>
        <dbReference type="ARBA" id="ARBA00010701"/>
    </source>
</evidence>
<gene>
    <name evidence="7" type="ORF">NQ315_008717</name>
</gene>
<sequence>MLPPKIIISVVTILIKIHVVCTGNDIKYTNLIDIDYILANNFIETALDIPHLQYLMDLKILLLPGPPGVRIEDAYVQLLPINKQKCHNIDPVRDISFQLFTRHNPLQPSQLRIGDDKALSESHFNFSEPTVVFFHAFFESSQATPATLIRTAYTHRGDHNILLVNAQRLEAGPWYLTASRNTMVVGQYAAQFIDYLVSRGLYLPSVHLTGLSLGAQMAGVCGQSVKSGRIQRITGRIKALTENKKENNRQICFPGMDPAGPLFKKWPKSLKLDASDAEFVDVIHTDAGIFGYPTPIGHVDFWPNQGISPQPGCTIPEVKRRSPDSILEPFFCSHWRSYQFFAESVINPYAFADAVACDSWEEYTKGKCVAGEQPSSSMGLYVDWRARGNYYITTNSASPFSRT</sequence>
<name>A0AAV8W872_9CUCU</name>
<dbReference type="GO" id="GO:0017171">
    <property type="term" value="F:serine hydrolase activity"/>
    <property type="evidence" value="ECO:0007669"/>
    <property type="project" value="TreeGrafter"/>
</dbReference>
<evidence type="ECO:0000256" key="3">
    <source>
        <dbReference type="ARBA" id="ARBA00022525"/>
    </source>
</evidence>
<dbReference type="InterPro" id="IPR000734">
    <property type="entry name" value="TAG_lipase"/>
</dbReference>
<comment type="caution">
    <text evidence="7">The sequence shown here is derived from an EMBL/GenBank/DDBJ whole genome shotgun (WGS) entry which is preliminary data.</text>
</comment>
<evidence type="ECO:0000256" key="5">
    <source>
        <dbReference type="SAM" id="SignalP"/>
    </source>
</evidence>
<dbReference type="PANTHER" id="PTHR11610:SF169">
    <property type="entry name" value="GH15759P-RELATED"/>
    <property type="match status" value="1"/>
</dbReference>
<protein>
    <recommendedName>
        <fullName evidence="6">Lipase domain-containing protein</fullName>
    </recommendedName>
</protein>
<evidence type="ECO:0000256" key="1">
    <source>
        <dbReference type="ARBA" id="ARBA00004613"/>
    </source>
</evidence>
<dbReference type="SUPFAM" id="SSF53474">
    <property type="entry name" value="alpha/beta-Hydrolases"/>
    <property type="match status" value="1"/>
</dbReference>
<dbReference type="GO" id="GO:0005615">
    <property type="term" value="C:extracellular space"/>
    <property type="evidence" value="ECO:0007669"/>
    <property type="project" value="TreeGrafter"/>
</dbReference>
<evidence type="ECO:0000313" key="8">
    <source>
        <dbReference type="Proteomes" id="UP001159042"/>
    </source>
</evidence>